<proteinExistence type="predicted"/>
<feature type="domain" description="Fimbrial-type adhesion" evidence="2">
    <location>
        <begin position="176"/>
        <end position="305"/>
    </location>
</feature>
<evidence type="ECO:0000256" key="1">
    <source>
        <dbReference type="SAM" id="SignalP"/>
    </source>
</evidence>
<evidence type="ECO:0000313" key="7">
    <source>
        <dbReference type="Proteomes" id="UP000713985"/>
    </source>
</evidence>
<feature type="chain" id="PRO_5044630129" evidence="1">
    <location>
        <begin position="19"/>
        <end position="308"/>
    </location>
</feature>
<reference evidence="6 7" key="1">
    <citation type="submission" date="2019-10" db="EMBL/GenBank/DDBJ databases">
        <title>Evaluation of single-gene subtyping targets for Pseudomonas.</title>
        <authorList>
            <person name="Reichler S.J."/>
            <person name="Orsi R.H."/>
            <person name="Wiedmann M."/>
            <person name="Martin N.H."/>
            <person name="Murphy S.I."/>
        </authorList>
    </citation>
    <scope>NUCLEOTIDE SEQUENCE</scope>
    <source>
        <strain evidence="3 7">FSL R10-0802</strain>
        <strain evidence="5 6">FSL R10-1594</strain>
        <strain evidence="4">FSL R10-2339</strain>
    </source>
</reference>
<gene>
    <name evidence="5" type="ORF">GHN41_22695</name>
    <name evidence="4" type="ORF">GHN86_21860</name>
    <name evidence="3" type="ORF">GHN94_20785</name>
</gene>
<keyword evidence="7" id="KW-1185">Reference proteome</keyword>
<accession>A0A6A7Z4T0</accession>
<dbReference type="AlphaFoldDB" id="A0A6A7Z4T0"/>
<evidence type="ECO:0000313" key="5">
    <source>
        <dbReference type="EMBL" id="MQU19230.1"/>
    </source>
</evidence>
<feature type="signal peptide" evidence="1">
    <location>
        <begin position="1"/>
        <end position="18"/>
    </location>
</feature>
<dbReference type="EMBL" id="WIWC01000058">
    <property type="protein sequence ID" value="MQT82686.1"/>
    <property type="molecule type" value="Genomic_DNA"/>
</dbReference>
<keyword evidence="1" id="KW-0732">Signal</keyword>
<comment type="caution">
    <text evidence="4">The sequence shown here is derived from an EMBL/GenBank/DDBJ whole genome shotgun (WGS) entry which is preliminary data.</text>
</comment>
<dbReference type="EMBL" id="WIWP01000063">
    <property type="protein sequence ID" value="MQT28246.1"/>
    <property type="molecule type" value="Genomic_DNA"/>
</dbReference>
<dbReference type="RefSeq" id="WP_153387288.1">
    <property type="nucleotide sequence ID" value="NZ_CAXAOS010000015.1"/>
</dbReference>
<sequence length="308" mass="32803">MKYLTGIVLLLLMQGVTASECRVNGGPWVSGTWVPVTVPVIANPSTGRIDLDGFRLECRYTPDGGPSSRKDFWHTTAGGVYAPELGRYKMGLRIHNRDYLSPVPGGIHIATMPNNGIGVDLGTYLYILTQGVPGSPINIRAGDEFATITVLQSSNYGNERNIYIHLTAANSLIIEPSTCTINNNQPIEVNFNNVDRTQIGESVSSTPIRVDKRLDYRCPDAGITLPITITFKGLPASFNTGVLGMSNPNLGAGLLRAGTQVAPGRSFQTNIYNSSGSDTVTFALIRKPGSTPATGAFSGSATLVMGVP</sequence>
<dbReference type="InterPro" id="IPR036937">
    <property type="entry name" value="Adhesion_dom_fimbrial_sf"/>
</dbReference>
<dbReference type="Proteomes" id="UP000443000">
    <property type="component" value="Unassembled WGS sequence"/>
</dbReference>
<dbReference type="SUPFAM" id="SSF49401">
    <property type="entry name" value="Bacterial adhesins"/>
    <property type="match status" value="1"/>
</dbReference>
<evidence type="ECO:0000313" key="3">
    <source>
        <dbReference type="EMBL" id="MQT28246.1"/>
    </source>
</evidence>
<dbReference type="EMBL" id="WIVT01000049">
    <property type="protein sequence ID" value="MQU19230.1"/>
    <property type="molecule type" value="Genomic_DNA"/>
</dbReference>
<dbReference type="InterPro" id="IPR000259">
    <property type="entry name" value="Adhesion_dom_fimbrial"/>
</dbReference>
<evidence type="ECO:0000313" key="6">
    <source>
        <dbReference type="Proteomes" id="UP000443000"/>
    </source>
</evidence>
<dbReference type="GO" id="GO:0009289">
    <property type="term" value="C:pilus"/>
    <property type="evidence" value="ECO:0007669"/>
    <property type="project" value="InterPro"/>
</dbReference>
<protein>
    <submittedName>
        <fullName evidence="4">Fimbrial protein</fullName>
    </submittedName>
</protein>
<name>A0A6A7Z4T0_9PSED</name>
<dbReference type="GO" id="GO:0007155">
    <property type="term" value="P:cell adhesion"/>
    <property type="evidence" value="ECO:0007669"/>
    <property type="project" value="InterPro"/>
</dbReference>
<dbReference type="Gene3D" id="2.60.40.1090">
    <property type="entry name" value="Fimbrial-type adhesion domain"/>
    <property type="match status" value="2"/>
</dbReference>
<evidence type="ECO:0000259" key="2">
    <source>
        <dbReference type="Pfam" id="PF00419"/>
    </source>
</evidence>
<dbReference type="Pfam" id="PF00419">
    <property type="entry name" value="Fimbrial"/>
    <property type="match status" value="1"/>
</dbReference>
<organism evidence="4">
    <name type="scientific">Pseudomonas helleri</name>
    <dbReference type="NCBI Taxonomy" id="1608996"/>
    <lineage>
        <taxon>Bacteria</taxon>
        <taxon>Pseudomonadati</taxon>
        <taxon>Pseudomonadota</taxon>
        <taxon>Gammaproteobacteria</taxon>
        <taxon>Pseudomonadales</taxon>
        <taxon>Pseudomonadaceae</taxon>
        <taxon>Pseudomonas</taxon>
    </lineage>
</organism>
<dbReference type="Proteomes" id="UP000713985">
    <property type="component" value="Unassembled WGS sequence"/>
</dbReference>
<evidence type="ECO:0000313" key="4">
    <source>
        <dbReference type="EMBL" id="MQT82686.1"/>
    </source>
</evidence>
<dbReference type="InterPro" id="IPR008966">
    <property type="entry name" value="Adhesion_dom_sf"/>
</dbReference>
<dbReference type="OrthoDB" id="7030744at2"/>